<dbReference type="EMBL" id="BJWF01000035">
    <property type="protein sequence ID" value="GEL92829.1"/>
    <property type="molecule type" value="Genomic_DNA"/>
</dbReference>
<evidence type="ECO:0000256" key="1">
    <source>
        <dbReference type="SAM" id="MobiDB-lite"/>
    </source>
</evidence>
<feature type="region of interest" description="Disordered" evidence="1">
    <location>
        <begin position="37"/>
        <end position="58"/>
    </location>
</feature>
<protein>
    <recommendedName>
        <fullName evidence="4">WxL domain-containing protein</fullName>
    </recommendedName>
</protein>
<organism evidence="5 6">
    <name type="scientific">Enterococcus villorum</name>
    <dbReference type="NCBI Taxonomy" id="112904"/>
    <lineage>
        <taxon>Bacteria</taxon>
        <taxon>Bacillati</taxon>
        <taxon>Bacillota</taxon>
        <taxon>Bacilli</taxon>
        <taxon>Lactobacillales</taxon>
        <taxon>Enterococcaceae</taxon>
        <taxon>Enterococcus</taxon>
    </lineage>
</organism>
<comment type="caution">
    <text evidence="5">The sequence shown here is derived from an EMBL/GenBank/DDBJ whole genome shotgun (WGS) entry which is preliminary data.</text>
</comment>
<dbReference type="Proteomes" id="UP000321830">
    <property type="component" value="Unassembled WGS sequence"/>
</dbReference>
<dbReference type="AlphaFoldDB" id="A0A511J555"/>
<feature type="signal peptide" evidence="3">
    <location>
        <begin position="1"/>
        <end position="26"/>
    </location>
</feature>
<evidence type="ECO:0000313" key="5">
    <source>
        <dbReference type="EMBL" id="GEL92829.1"/>
    </source>
</evidence>
<feature type="domain" description="WxL" evidence="4">
    <location>
        <begin position="158"/>
        <end position="218"/>
    </location>
</feature>
<dbReference type="InterPro" id="IPR027994">
    <property type="entry name" value="WxL_dom"/>
</dbReference>
<feature type="transmembrane region" description="Helical" evidence="2">
    <location>
        <begin position="66"/>
        <end position="86"/>
    </location>
</feature>
<proteinExistence type="predicted"/>
<evidence type="ECO:0000256" key="3">
    <source>
        <dbReference type="SAM" id="SignalP"/>
    </source>
</evidence>
<keyword evidence="3" id="KW-0732">Signal</keyword>
<evidence type="ECO:0000256" key="2">
    <source>
        <dbReference type="SAM" id="Phobius"/>
    </source>
</evidence>
<keyword evidence="2" id="KW-1133">Transmembrane helix</keyword>
<dbReference type="NCBIfam" id="TIGR01167">
    <property type="entry name" value="LPXTG_anchor"/>
    <property type="match status" value="1"/>
</dbReference>
<dbReference type="RefSeq" id="WP_010750530.1">
    <property type="nucleotide sequence ID" value="NZ_BJWF01000035.1"/>
</dbReference>
<feature type="transmembrane region" description="Helical" evidence="2">
    <location>
        <begin position="98"/>
        <end position="118"/>
    </location>
</feature>
<feature type="chain" id="PRO_5021790018" description="WxL domain-containing protein" evidence="3">
    <location>
        <begin position="27"/>
        <end position="254"/>
    </location>
</feature>
<evidence type="ECO:0000259" key="4">
    <source>
        <dbReference type="Pfam" id="PF13731"/>
    </source>
</evidence>
<gene>
    <name evidence="5" type="ORF">EVI01_21660</name>
</gene>
<name>A0A511J555_9ENTE</name>
<dbReference type="Pfam" id="PF13731">
    <property type="entry name" value="WxL"/>
    <property type="match status" value="1"/>
</dbReference>
<sequence>MKKCLLFVICFSGLLSLSLSPKKVMADTSHSKVSGTLLDPTLSSDKNNTSTAPKKGKEFPKTGEKAYFPLRLIGIPIVLFSGTIWYARKLRMDMTKKYKYLFAGSCLGFLLIAGPIAFANSATSSVTGEVIPGRFSMTTPNGLNFQATLTGHEQTIHLKAVHTQITDYRGLNEGWTITVQSPNFDTYAQNYQLIINNQAISHSETIVYNNNKQSMSKKINLPVKVAILTSAKAGTYIADLEWNLQPNINRSLKE</sequence>
<accession>A0A511J555</accession>
<feature type="compositionally biased region" description="Polar residues" evidence="1">
    <location>
        <begin position="41"/>
        <end position="52"/>
    </location>
</feature>
<keyword evidence="2" id="KW-0812">Transmembrane</keyword>
<keyword evidence="2" id="KW-0472">Membrane</keyword>
<reference evidence="5 6" key="1">
    <citation type="submission" date="2019-07" db="EMBL/GenBank/DDBJ databases">
        <title>Whole genome shotgun sequence of Enterococcus villorum NBRC 100699.</title>
        <authorList>
            <person name="Hosoyama A."/>
            <person name="Uohara A."/>
            <person name="Ohji S."/>
            <person name="Ichikawa N."/>
        </authorList>
    </citation>
    <scope>NUCLEOTIDE SEQUENCE [LARGE SCALE GENOMIC DNA]</scope>
    <source>
        <strain evidence="5 6">NBRC 100699</strain>
    </source>
</reference>
<evidence type="ECO:0000313" key="6">
    <source>
        <dbReference type="Proteomes" id="UP000321830"/>
    </source>
</evidence>